<feature type="binding site" evidence="12">
    <location>
        <begin position="439"/>
        <end position="441"/>
    </location>
    <ligand>
        <name>FAD</name>
        <dbReference type="ChEBI" id="CHEBI:57692"/>
    </ligand>
</feature>
<evidence type="ECO:0000256" key="9">
    <source>
        <dbReference type="ARBA" id="ARBA00023004"/>
    </source>
</evidence>
<dbReference type="SUPFAM" id="SSF51971">
    <property type="entry name" value="Nucleotide-binding domain"/>
    <property type="match status" value="1"/>
</dbReference>
<keyword evidence="16" id="KW-1185">Reference proteome</keyword>
<dbReference type="Pfam" id="PF07992">
    <property type="entry name" value="Pyr_redox_2"/>
    <property type="match status" value="1"/>
</dbReference>
<dbReference type="InterPro" id="IPR021163">
    <property type="entry name" value="Ferredox_Rdtase_adrenod"/>
</dbReference>
<evidence type="ECO:0000259" key="14">
    <source>
        <dbReference type="PROSITE" id="PS51379"/>
    </source>
</evidence>
<comment type="similarity">
    <text evidence="2">Belongs to the ferredoxin--NADP reductase type 1 family.</text>
</comment>
<evidence type="ECO:0000256" key="5">
    <source>
        <dbReference type="ARBA" id="ARBA00022723"/>
    </source>
</evidence>
<evidence type="ECO:0000313" key="16">
    <source>
        <dbReference type="Proteomes" id="UP000467249"/>
    </source>
</evidence>
<keyword evidence="8" id="KW-0560">Oxidoreductase</keyword>
<dbReference type="Proteomes" id="UP000467249">
    <property type="component" value="Chromosome"/>
</dbReference>
<comment type="cofactor">
    <cofactor evidence="1 12">
        <name>FAD</name>
        <dbReference type="ChEBI" id="CHEBI:57692"/>
    </cofactor>
</comment>
<dbReference type="PRINTS" id="PR00419">
    <property type="entry name" value="ADXRDTASE"/>
</dbReference>
<dbReference type="PIRSF" id="PIRSF000362">
    <property type="entry name" value="FNR"/>
    <property type="match status" value="1"/>
</dbReference>
<feature type="binding site" evidence="13">
    <location>
        <position position="439"/>
    </location>
    <ligand>
        <name>NADP(+)</name>
        <dbReference type="ChEBI" id="CHEBI:58349"/>
    </ligand>
</feature>
<dbReference type="GO" id="GO:0004324">
    <property type="term" value="F:ferredoxin-NADP+ reductase activity"/>
    <property type="evidence" value="ECO:0007669"/>
    <property type="project" value="UniProtKB-EC"/>
</dbReference>
<dbReference type="PROSITE" id="PS00198">
    <property type="entry name" value="4FE4S_FER_1"/>
    <property type="match status" value="1"/>
</dbReference>
<dbReference type="EC" id="1.18.1.2" evidence="3"/>
<evidence type="ECO:0000256" key="1">
    <source>
        <dbReference type="ARBA" id="ARBA00001974"/>
    </source>
</evidence>
<dbReference type="Gene3D" id="3.40.50.720">
    <property type="entry name" value="NAD(P)-binding Rossmann-like Domain"/>
    <property type="match status" value="1"/>
</dbReference>
<comment type="catalytic activity">
    <reaction evidence="11">
        <text>2 reduced [2Fe-2S]-[ferredoxin] + NADP(+) + H(+) = 2 oxidized [2Fe-2S]-[ferredoxin] + NADPH</text>
        <dbReference type="Rhea" id="RHEA:20125"/>
        <dbReference type="Rhea" id="RHEA-COMP:10000"/>
        <dbReference type="Rhea" id="RHEA-COMP:10001"/>
        <dbReference type="ChEBI" id="CHEBI:15378"/>
        <dbReference type="ChEBI" id="CHEBI:33737"/>
        <dbReference type="ChEBI" id="CHEBI:33738"/>
        <dbReference type="ChEBI" id="CHEBI:57783"/>
        <dbReference type="ChEBI" id="CHEBI:58349"/>
        <dbReference type="EC" id="1.18.1.2"/>
    </reaction>
</comment>
<dbReference type="KEGG" id="many:MANY_39630"/>
<feature type="binding site" evidence="12">
    <location>
        <position position="148"/>
    </location>
    <ligand>
        <name>FAD</name>
        <dbReference type="ChEBI" id="CHEBI:57692"/>
    </ligand>
</feature>
<evidence type="ECO:0000256" key="6">
    <source>
        <dbReference type="ARBA" id="ARBA00022827"/>
    </source>
</evidence>
<feature type="binding site" evidence="12">
    <location>
        <position position="84"/>
    </location>
    <ligand>
        <name>FAD</name>
        <dbReference type="ChEBI" id="CHEBI:57692"/>
    </ligand>
</feature>
<dbReference type="AlphaFoldDB" id="A0A6N4W9I1"/>
<evidence type="ECO:0000256" key="8">
    <source>
        <dbReference type="ARBA" id="ARBA00023002"/>
    </source>
</evidence>
<keyword evidence="10" id="KW-0411">Iron-sulfur</keyword>
<dbReference type="Pfam" id="PF00037">
    <property type="entry name" value="Fer4"/>
    <property type="match status" value="1"/>
</dbReference>
<evidence type="ECO:0000313" key="15">
    <source>
        <dbReference type="EMBL" id="BBZ78626.1"/>
    </source>
</evidence>
<organism evidence="15 16">
    <name type="scientific">Mycolicibacterium anyangense</name>
    <dbReference type="NCBI Taxonomy" id="1431246"/>
    <lineage>
        <taxon>Bacteria</taxon>
        <taxon>Bacillati</taxon>
        <taxon>Actinomycetota</taxon>
        <taxon>Actinomycetes</taxon>
        <taxon>Mycobacteriales</taxon>
        <taxon>Mycobacteriaceae</taxon>
        <taxon>Mycolicibacterium</taxon>
    </lineage>
</organism>
<dbReference type="Gene3D" id="3.30.70.20">
    <property type="match status" value="1"/>
</dbReference>
<sequence>MKTEMLFIDPNTCIDCAACVYECPVDAIKAEDELDDDTEPYLALNAAYYDRYPIEPGTPARPPTQRRTVEAAGLRVALVGSGPAAWYAAAELLEQPGVMVNMFDRLPTPYGLIRAGVAPDHPSTKSVTDVFRSLGNKPGLALHLGVEVGMHLTPEELAEHHNAVIYAIGAPGDRKLGVPGEDLPGSHSATDFVAWYNGHPDYRHLQFDLGCERAVIVGNGNVALDVARIILSDPDELDTTDIAPHAVEALRHSKIEEVVILSRRGVAQAAYTNPEFLALMKRKDIDVVADPAEAQLDEVSAHLIESEGADPSVGVKVKLAQEAAATAPVANKRIVFRYLRSPEAILGDESVDAVRVVRNELVACADGSVIAKPTSDTEVIETGLVLRSVGYHGRGLAGVPFDETRGVIPNSEGRVLTGPDGDVVAGQYVAGWIKRGPSGVIGTNKRCAAETVAHVLDDFERGRLHEVTTAPDAIGALVRMRQPDVVDYQGWMVLDRAEVSAGARHGRLRLKFTDVDEMFAVVRKSRSS</sequence>
<dbReference type="GO" id="GO:0051536">
    <property type="term" value="F:iron-sulfur cluster binding"/>
    <property type="evidence" value="ECO:0007669"/>
    <property type="project" value="UniProtKB-KW"/>
</dbReference>
<evidence type="ECO:0000256" key="3">
    <source>
        <dbReference type="ARBA" id="ARBA00013223"/>
    </source>
</evidence>
<dbReference type="GO" id="GO:0046872">
    <property type="term" value="F:metal ion binding"/>
    <property type="evidence" value="ECO:0007669"/>
    <property type="project" value="UniProtKB-KW"/>
</dbReference>
<keyword evidence="6 12" id="KW-0274">FAD</keyword>
<feature type="binding site" evidence="13">
    <location>
        <position position="275"/>
    </location>
    <ligand>
        <name>NADP(+)</name>
        <dbReference type="ChEBI" id="CHEBI:58349"/>
    </ligand>
</feature>
<keyword evidence="4" id="KW-0285">Flavoprotein</keyword>
<feature type="binding site" evidence="13">
    <location>
        <begin position="219"/>
        <end position="222"/>
    </location>
    <ligand>
        <name>NADP(+)</name>
        <dbReference type="ChEBI" id="CHEBI:58349"/>
    </ligand>
</feature>
<dbReference type="InterPro" id="IPR017896">
    <property type="entry name" value="4Fe4S_Fe-S-bd"/>
</dbReference>
<evidence type="ECO:0000256" key="13">
    <source>
        <dbReference type="PIRSR" id="PIRSR000362-2"/>
    </source>
</evidence>
<dbReference type="EMBL" id="AP022620">
    <property type="protein sequence ID" value="BBZ78626.1"/>
    <property type="molecule type" value="Genomic_DNA"/>
</dbReference>
<evidence type="ECO:0000256" key="2">
    <source>
        <dbReference type="ARBA" id="ARBA00008312"/>
    </source>
</evidence>
<dbReference type="InterPro" id="IPR023753">
    <property type="entry name" value="FAD/NAD-binding_dom"/>
</dbReference>
<dbReference type="PANTHER" id="PTHR48467:SF1">
    <property type="entry name" value="GLUTAMATE SYNTHASE 1 [NADH], CHLOROPLASTIC-LIKE"/>
    <property type="match status" value="1"/>
</dbReference>
<reference evidence="15 16" key="1">
    <citation type="journal article" date="2019" name="Emerg. Microbes Infect.">
        <title>Comprehensive subspecies identification of 175 nontuberculous mycobacteria species based on 7547 genomic profiles.</title>
        <authorList>
            <person name="Matsumoto Y."/>
            <person name="Kinjo T."/>
            <person name="Motooka D."/>
            <person name="Nabeya D."/>
            <person name="Jung N."/>
            <person name="Uechi K."/>
            <person name="Horii T."/>
            <person name="Iida T."/>
            <person name="Fujita J."/>
            <person name="Nakamura S."/>
        </authorList>
    </citation>
    <scope>NUCLEOTIDE SEQUENCE [LARGE SCALE GENOMIC DNA]</scope>
    <source>
        <strain evidence="15 16">JCM 30275</strain>
    </source>
</reference>
<evidence type="ECO:0000256" key="4">
    <source>
        <dbReference type="ARBA" id="ARBA00022630"/>
    </source>
</evidence>
<dbReference type="PROSITE" id="PS51379">
    <property type="entry name" value="4FE4S_FER_2"/>
    <property type="match status" value="1"/>
</dbReference>
<dbReference type="InterPro" id="IPR017900">
    <property type="entry name" value="4Fe4S_Fe_S_CS"/>
</dbReference>
<name>A0A6N4W9I1_9MYCO</name>
<evidence type="ECO:0000256" key="7">
    <source>
        <dbReference type="ARBA" id="ARBA00022857"/>
    </source>
</evidence>
<feature type="binding site" evidence="12">
    <location>
        <position position="112"/>
    </location>
    <ligand>
        <name>FAD</name>
        <dbReference type="ChEBI" id="CHEBI:57692"/>
    </ligand>
</feature>
<evidence type="ECO:0000256" key="11">
    <source>
        <dbReference type="ARBA" id="ARBA00047776"/>
    </source>
</evidence>
<accession>A0A6N4W9I1</accession>
<keyword evidence="5" id="KW-0479">Metal-binding</keyword>
<feature type="binding site" evidence="12">
    <location>
        <position position="432"/>
    </location>
    <ligand>
        <name>FAD</name>
        <dbReference type="ChEBI" id="CHEBI:57692"/>
    </ligand>
</feature>
<evidence type="ECO:0000256" key="10">
    <source>
        <dbReference type="ARBA" id="ARBA00023014"/>
    </source>
</evidence>
<keyword evidence="7 13" id="KW-0521">NADP</keyword>
<dbReference type="InterPro" id="IPR036188">
    <property type="entry name" value="FAD/NAD-bd_sf"/>
</dbReference>
<feature type="binding site" evidence="13">
    <location>
        <begin position="263"/>
        <end position="264"/>
    </location>
    <ligand>
        <name>NADP(+)</name>
        <dbReference type="ChEBI" id="CHEBI:58349"/>
    </ligand>
</feature>
<proteinExistence type="inferred from homology"/>
<dbReference type="Gene3D" id="3.50.50.60">
    <property type="entry name" value="FAD/NAD(P)-binding domain"/>
    <property type="match status" value="1"/>
</dbReference>
<feature type="domain" description="4Fe-4S ferredoxin-type" evidence="14">
    <location>
        <begin position="4"/>
        <end position="33"/>
    </location>
</feature>
<keyword evidence="9" id="KW-0408">Iron</keyword>
<protein>
    <recommendedName>
        <fullName evidence="3">ferredoxin--NADP(+) reductase</fullName>
        <ecNumber evidence="3">1.18.1.2</ecNumber>
    </recommendedName>
</protein>
<evidence type="ECO:0000256" key="12">
    <source>
        <dbReference type="PIRSR" id="PIRSR000362-1"/>
    </source>
</evidence>
<dbReference type="SUPFAM" id="SSF54862">
    <property type="entry name" value="4Fe-4S ferredoxins"/>
    <property type="match status" value="1"/>
</dbReference>
<dbReference type="InterPro" id="IPR055275">
    <property type="entry name" value="Ferredox_Rdtase"/>
</dbReference>
<gene>
    <name evidence="15" type="ORF">MANY_39630</name>
</gene>
<dbReference type="PANTHER" id="PTHR48467">
    <property type="entry name" value="GLUTAMATE SYNTHASE 1 [NADH], CHLOROPLASTIC-LIKE"/>
    <property type="match status" value="1"/>
</dbReference>